<dbReference type="EMBL" id="JABXXO010000001">
    <property type="protein sequence ID" value="KAF7785032.1"/>
    <property type="molecule type" value="Genomic_DNA"/>
</dbReference>
<feature type="transmembrane region" description="Helical" evidence="2">
    <location>
        <begin position="110"/>
        <end position="130"/>
    </location>
</feature>
<keyword evidence="2" id="KW-0472">Membrane</keyword>
<evidence type="ECO:0000313" key="3">
    <source>
        <dbReference type="EMBL" id="KAF7785032.1"/>
    </source>
</evidence>
<organism evidence="3 4">
    <name type="scientific">Agaricus bisporus var. burnettii</name>
    <dbReference type="NCBI Taxonomy" id="192524"/>
    <lineage>
        <taxon>Eukaryota</taxon>
        <taxon>Fungi</taxon>
        <taxon>Dikarya</taxon>
        <taxon>Basidiomycota</taxon>
        <taxon>Agaricomycotina</taxon>
        <taxon>Agaricomycetes</taxon>
        <taxon>Agaricomycetidae</taxon>
        <taxon>Agaricales</taxon>
        <taxon>Agaricineae</taxon>
        <taxon>Agaricaceae</taxon>
        <taxon>Agaricus</taxon>
    </lineage>
</organism>
<evidence type="ECO:0000256" key="1">
    <source>
        <dbReference type="SAM" id="MobiDB-lite"/>
    </source>
</evidence>
<feature type="compositionally biased region" description="Low complexity" evidence="1">
    <location>
        <begin position="178"/>
        <end position="200"/>
    </location>
</feature>
<feature type="region of interest" description="Disordered" evidence="1">
    <location>
        <begin position="169"/>
        <end position="230"/>
    </location>
</feature>
<sequence length="266" mass="27927">MLSGGKEEVRVEILWVCGVADEGVVGREKIGKVIRIYGFEEGKKEVGTVRWPCEIVERGVGGEGEKVVALQQRRGEKVGRDRGQLRRWADAVQHGQHIPGSQFHRSKPTLFAPTMALFFFLLFYPLLILAQNASQPNQTVVTSTSLSTVVGLGPNRQTTTGTSTFVFVNTLTPAPQPSGNGTNGNNTQSGNSTVSSNSTSKAPPLPTAPTNIEGGGQNGAPLPGQTGVGGNMGPDDNYIAAATALKHNAFAVGVMGVVLGGAMVVF</sequence>
<protein>
    <submittedName>
        <fullName evidence="3">Uncharacterized protein</fullName>
    </submittedName>
</protein>
<proteinExistence type="predicted"/>
<reference evidence="3 4" key="1">
    <citation type="journal article" name="Sci. Rep.">
        <title>Telomere-to-telomere assembled and centromere annotated genomes of the two main subspecies of the button mushroom Agaricus bisporus reveal especially polymorphic chromosome ends.</title>
        <authorList>
            <person name="Sonnenberg A.S.M."/>
            <person name="Sedaghat-Telgerd N."/>
            <person name="Lavrijssen B."/>
            <person name="Ohm R.A."/>
            <person name="Hendrickx P.M."/>
            <person name="Scholtmeijer K."/>
            <person name="Baars J.J.P."/>
            <person name="van Peer A."/>
        </authorList>
    </citation>
    <scope>NUCLEOTIDE SEQUENCE [LARGE SCALE GENOMIC DNA]</scope>
    <source>
        <strain evidence="3 4">H119_p4</strain>
    </source>
</reference>
<accession>A0A8H7FC05</accession>
<name>A0A8H7FC05_AGABI</name>
<evidence type="ECO:0000313" key="4">
    <source>
        <dbReference type="Proteomes" id="UP000629468"/>
    </source>
</evidence>
<dbReference type="Proteomes" id="UP000629468">
    <property type="component" value="Unassembled WGS sequence"/>
</dbReference>
<evidence type="ECO:0000256" key="2">
    <source>
        <dbReference type="SAM" id="Phobius"/>
    </source>
</evidence>
<comment type="caution">
    <text evidence="3">The sequence shown here is derived from an EMBL/GenBank/DDBJ whole genome shotgun (WGS) entry which is preliminary data.</text>
</comment>
<gene>
    <name evidence="3" type="ORF">Agabi119p4_1197</name>
</gene>
<keyword evidence="2" id="KW-1133">Transmembrane helix</keyword>
<dbReference type="AlphaFoldDB" id="A0A8H7FC05"/>
<keyword evidence="2" id="KW-0812">Transmembrane</keyword>